<feature type="chain" id="PRO_5002633518" description="chitinase" evidence="12">
    <location>
        <begin position="21"/>
        <end position="1364"/>
    </location>
</feature>
<accession>A1CX43</accession>
<dbReference type="SUPFAM" id="SSF57016">
    <property type="entry name" value="Plant lectins/antimicrobial peptides"/>
    <property type="match status" value="1"/>
</dbReference>
<proteinExistence type="inferred from homology"/>
<keyword evidence="12" id="KW-0732">Signal</keyword>
<dbReference type="InterPro" id="IPR001579">
    <property type="entry name" value="Glyco_hydro_18_chit_AS"/>
</dbReference>
<dbReference type="InterPro" id="IPR001223">
    <property type="entry name" value="Glyco_hydro18_cat"/>
</dbReference>
<dbReference type="GeneID" id="4593479"/>
<name>A1CX43_NEOFI</name>
<sequence>MKPSLCFFTTLVVGAFSAHSGSNLHISHRADTREDQGLDEWLAANKRAPPSALAACPLSCHETGNSSAGAGWFLFPDESRLAACNETMLLDFVVQNEVDGASSHGPKIGIRACTADYSSTMQAAYEPHDQTAALCPTPNHALVEASIRIAHSTAGNEDGFAVQDFLSAGRQIVNYFRLQKPSCVENALAFGYSQSAVVGVFAGAEVHQHGVTTDVLNNLLDYAEKNSVSKTTIVQLCQADGRGADYGIGIIMSSAKHLPVVQEAVKTWADGRCVSAVDGDEDWMTVTLRVPAHVKSNSDSNDTTTLPTAAAHLGARSRSRIVARAECRTTTVNAGDGCWALADRCKITDAKLKEYNPRPNFCNTLVAGEKVCCSSGTLPETIPPGNSDGTCKTRQVIGGDSCGSLASKCGLSPQDFTKVNTGANLCSTLKVGQHVCCTRGKLPDLRPKPNPDGSCSTYTTKAGDSCSGIAAANGLTVANIEDFNKKTWGWNGCKVLAVQFKLCLSSGTPPMPAPVSNAICGPTVPGTKEPAKGTDLSKLNPCPLKVCCNVWGQCGTTDEFCTVSKSETGAPGTSAPGKNGCVSNCGRDIIKGPAPVQKIQVAYFEAWNHKRKCLTMDVGQIDTDKYTHIHFAFADVTKDFNVDISAVKEQFDLFKGMSGIKKIISFGGWDFSTMPGTFNILREAVKPANRDIFQKNLVAFVNEHKLDGLDLDWEYPGAPDIPDIPAGDPQAGMDYYYLLSNVKKALGSSKSVSFAGPASYHYLKSFPMEQMGASLDYIIYMTYDLHGQWDYGNKWTSPGCPSGNCLRSHVNETETKDALSMITKAGVPSNKVVVGVASYGRSFKMAEAGCTGPICKFTGTSRISNAAKGRCTETGGYISNAEIDEIINSGKVTKQWTDVGSNFLVYNDTEWVAYMDDKMKATRAEFYDSYNFAGTTDWAVDLQEFRDGSGGDDYPDDYEPYIDTSMYPECVSKYTSFKELEDRKDSIPTHCMEQYIFNVEVAIMEAALQKYKDLVNNGYDEKFETYAGYVDDQVQDQIDAFMGSGKADKYFKCTETKKITCCSSCNYPTCMLDCDKSQSCKNGRGTVDITCPTTLKGGSGTIIGIGVDIPNATYTLQDSEGFWKDIGEEYGIEESWVKFARRHVRANNGCQYAGEDVLNCIDRQDNWFYNYPTKDTVKVYNPKDLIGDSYDKTKGLLNRLKIVRDHADYDELMQWSDLVDAGSLPALTIQAAVDNMDKIVETAKEIKKREREEFIISFLTGLLFFIPFVGEAAGAAGLTAARSLLRLAGAAGETGLLLHDIIEHPENAFMSVFSYLAGAGLGRAGFRNAANARRSMKSSDIDSLGSLKGDLNLIETLRGAICHI</sequence>
<evidence type="ECO:0000256" key="8">
    <source>
        <dbReference type="ARBA" id="ARBA00023277"/>
    </source>
</evidence>
<dbReference type="HOGENOM" id="CLU_001482_0_0_1"/>
<dbReference type="InterPro" id="IPR036861">
    <property type="entry name" value="Endochitinase-like_sf"/>
</dbReference>
<dbReference type="PANTHER" id="PTHR47700:SF2">
    <property type="entry name" value="CHITINASE"/>
    <property type="match status" value="1"/>
</dbReference>
<dbReference type="InterPro" id="IPR036779">
    <property type="entry name" value="LysM_dom_sf"/>
</dbReference>
<dbReference type="PROSITE" id="PS01095">
    <property type="entry name" value="GH18_1"/>
    <property type="match status" value="1"/>
</dbReference>
<keyword evidence="10" id="KW-0624">Polysaccharide degradation</keyword>
<evidence type="ECO:0000256" key="10">
    <source>
        <dbReference type="ARBA" id="ARBA00023326"/>
    </source>
</evidence>
<dbReference type="eggNOG" id="KOG2806">
    <property type="taxonomic scope" value="Eukaryota"/>
</dbReference>
<keyword evidence="9 11" id="KW-0326">Glycosidase</keyword>
<keyword evidence="16" id="KW-1185">Reference proteome</keyword>
<evidence type="ECO:0000256" key="12">
    <source>
        <dbReference type="SAM" id="SignalP"/>
    </source>
</evidence>
<dbReference type="OrthoDB" id="73875at2759"/>
<keyword evidence="8" id="KW-0119">Carbohydrate metabolism</keyword>
<dbReference type="OMA" id="PASYHYL"/>
<comment type="similarity">
    <text evidence="2">Belongs to the glycosyl hydrolase 18 family. Chitinase class V subfamily.</text>
</comment>
<dbReference type="InterPro" id="IPR011583">
    <property type="entry name" value="Chitinase_II/V-like_cat"/>
</dbReference>
<dbReference type="Gene3D" id="3.20.20.80">
    <property type="entry name" value="Glycosidases"/>
    <property type="match status" value="1"/>
</dbReference>
<evidence type="ECO:0000256" key="5">
    <source>
        <dbReference type="ARBA" id="ARBA00022801"/>
    </source>
</evidence>
<dbReference type="SUPFAM" id="SSF54556">
    <property type="entry name" value="Chitinase insertion domain"/>
    <property type="match status" value="1"/>
</dbReference>
<keyword evidence="6" id="KW-0146">Chitin degradation</keyword>
<keyword evidence="4" id="KW-0147">Chitin-binding</keyword>
<evidence type="ECO:0000313" key="16">
    <source>
        <dbReference type="Proteomes" id="UP000006702"/>
    </source>
</evidence>
<dbReference type="InterPro" id="IPR053214">
    <property type="entry name" value="LysM12-like"/>
</dbReference>
<dbReference type="PROSITE" id="PS51782">
    <property type="entry name" value="LYSM"/>
    <property type="match status" value="3"/>
</dbReference>
<feature type="signal peptide" evidence="12">
    <location>
        <begin position="1"/>
        <end position="20"/>
    </location>
</feature>
<dbReference type="GO" id="GO:0008843">
    <property type="term" value="F:endochitinase activity"/>
    <property type="evidence" value="ECO:0007669"/>
    <property type="project" value="UniProtKB-EC"/>
</dbReference>
<reference evidence="16" key="1">
    <citation type="journal article" date="2008" name="PLoS Genet.">
        <title>Genomic islands in the pathogenic filamentous fungus Aspergillus fumigatus.</title>
        <authorList>
            <person name="Fedorova N.D."/>
            <person name="Khaldi N."/>
            <person name="Joardar V.S."/>
            <person name="Maiti R."/>
            <person name="Amedeo P."/>
            <person name="Anderson M.J."/>
            <person name="Crabtree J."/>
            <person name="Silva J.C."/>
            <person name="Badger J.H."/>
            <person name="Albarraq A."/>
            <person name="Angiuoli S."/>
            <person name="Bussey H."/>
            <person name="Bowyer P."/>
            <person name="Cotty P.J."/>
            <person name="Dyer P.S."/>
            <person name="Egan A."/>
            <person name="Galens K."/>
            <person name="Fraser-Liggett C.M."/>
            <person name="Haas B.J."/>
            <person name="Inman J.M."/>
            <person name="Kent R."/>
            <person name="Lemieux S."/>
            <person name="Malavazi I."/>
            <person name="Orvis J."/>
            <person name="Roemer T."/>
            <person name="Ronning C.M."/>
            <person name="Sundaram J.P."/>
            <person name="Sutton G."/>
            <person name="Turner G."/>
            <person name="Venter J.C."/>
            <person name="White O.R."/>
            <person name="Whitty B.R."/>
            <person name="Youngman P."/>
            <person name="Wolfe K.H."/>
            <person name="Goldman G.H."/>
            <person name="Wortman J.R."/>
            <person name="Jiang B."/>
            <person name="Denning D.W."/>
            <person name="Nierman W.C."/>
        </authorList>
    </citation>
    <scope>NUCLEOTIDE SEQUENCE [LARGE SCALE GENOMIC DNA]</scope>
    <source>
        <strain evidence="16">ATCC 1020 / DSM 3700 / CBS 544.65 / FGSC A1164 / JCM 1740 / NRRL 181 / WB 181</strain>
    </source>
</reference>
<comment type="catalytic activity">
    <reaction evidence="1">
        <text>Random endo-hydrolysis of N-acetyl-beta-D-glucosaminide (1-&gt;4)-beta-linkages in chitin and chitodextrins.</text>
        <dbReference type="EC" id="3.2.1.14"/>
    </reaction>
</comment>
<dbReference type="SMART" id="SM00636">
    <property type="entry name" value="Glyco_18"/>
    <property type="match status" value="1"/>
</dbReference>
<dbReference type="PANTHER" id="PTHR47700">
    <property type="entry name" value="V CHITINASE, PUTATIVE (AFU_ORTHOLOGUE AFUA_6G13720)-RELATED"/>
    <property type="match status" value="1"/>
</dbReference>
<feature type="domain" description="LysM" evidence="13">
    <location>
        <begin position="456"/>
        <end position="504"/>
    </location>
</feature>
<dbReference type="Pfam" id="PF00704">
    <property type="entry name" value="Glyco_hydro_18"/>
    <property type="match status" value="1"/>
</dbReference>
<dbReference type="InterPro" id="IPR018392">
    <property type="entry name" value="LysM"/>
</dbReference>
<dbReference type="Gene3D" id="3.10.50.10">
    <property type="match status" value="1"/>
</dbReference>
<dbReference type="STRING" id="331117.A1CX43"/>
<keyword evidence="7" id="KW-0843">Virulence</keyword>
<dbReference type="PROSITE" id="PS51910">
    <property type="entry name" value="GH18_2"/>
    <property type="match status" value="1"/>
</dbReference>
<dbReference type="InterPro" id="IPR029070">
    <property type="entry name" value="Chitinase_insertion_sf"/>
</dbReference>
<organism evidence="15 16">
    <name type="scientific">Neosartorya fischeri (strain ATCC 1020 / DSM 3700 / CBS 544.65 / FGSC A1164 / JCM 1740 / NRRL 181 / WB 181)</name>
    <name type="common">Aspergillus fischerianus</name>
    <dbReference type="NCBI Taxonomy" id="331117"/>
    <lineage>
        <taxon>Eukaryota</taxon>
        <taxon>Fungi</taxon>
        <taxon>Dikarya</taxon>
        <taxon>Ascomycota</taxon>
        <taxon>Pezizomycotina</taxon>
        <taxon>Eurotiomycetes</taxon>
        <taxon>Eurotiomycetidae</taxon>
        <taxon>Eurotiales</taxon>
        <taxon>Aspergillaceae</taxon>
        <taxon>Aspergillus</taxon>
        <taxon>Aspergillus subgen. Fumigati</taxon>
    </lineage>
</organism>
<dbReference type="GO" id="GO:0008061">
    <property type="term" value="F:chitin binding"/>
    <property type="evidence" value="ECO:0007669"/>
    <property type="project" value="UniProtKB-KW"/>
</dbReference>
<dbReference type="Pfam" id="PF01476">
    <property type="entry name" value="LysM"/>
    <property type="match status" value="3"/>
</dbReference>
<dbReference type="SUPFAM" id="SSF54106">
    <property type="entry name" value="LysM domain"/>
    <property type="match status" value="3"/>
</dbReference>
<dbReference type="VEuPathDB" id="FungiDB:NFIA_106840"/>
<evidence type="ECO:0000259" key="14">
    <source>
        <dbReference type="PROSITE" id="PS51910"/>
    </source>
</evidence>
<evidence type="ECO:0000256" key="2">
    <source>
        <dbReference type="ARBA" id="ARBA00008682"/>
    </source>
</evidence>
<dbReference type="RefSeq" id="XP_001267092.1">
    <property type="nucleotide sequence ID" value="XM_001267091.1"/>
</dbReference>
<feature type="domain" description="LysM" evidence="13">
    <location>
        <begin position="328"/>
        <end position="373"/>
    </location>
</feature>
<evidence type="ECO:0000256" key="9">
    <source>
        <dbReference type="ARBA" id="ARBA00023295"/>
    </source>
</evidence>
<dbReference type="KEGG" id="nfi:NFIA_106840"/>
<dbReference type="Gene3D" id="3.10.350.10">
    <property type="entry name" value="LysM domain"/>
    <property type="match status" value="3"/>
</dbReference>
<evidence type="ECO:0000256" key="11">
    <source>
        <dbReference type="RuleBase" id="RU000489"/>
    </source>
</evidence>
<evidence type="ECO:0000256" key="1">
    <source>
        <dbReference type="ARBA" id="ARBA00000822"/>
    </source>
</evidence>
<protein>
    <recommendedName>
        <fullName evidence="3">chitinase</fullName>
        <ecNumber evidence="3">3.2.1.14</ecNumber>
    </recommendedName>
</protein>
<dbReference type="Gene3D" id="3.30.60.10">
    <property type="entry name" value="Endochitinase-like"/>
    <property type="match status" value="1"/>
</dbReference>
<evidence type="ECO:0000259" key="13">
    <source>
        <dbReference type="PROSITE" id="PS51782"/>
    </source>
</evidence>
<dbReference type="CDD" id="cd00118">
    <property type="entry name" value="LysM"/>
    <property type="match status" value="2"/>
</dbReference>
<evidence type="ECO:0000256" key="6">
    <source>
        <dbReference type="ARBA" id="ARBA00023024"/>
    </source>
</evidence>
<evidence type="ECO:0000313" key="15">
    <source>
        <dbReference type="EMBL" id="EAW25195.1"/>
    </source>
</evidence>
<feature type="domain" description="LysM" evidence="13">
    <location>
        <begin position="392"/>
        <end position="437"/>
    </location>
</feature>
<evidence type="ECO:0000256" key="4">
    <source>
        <dbReference type="ARBA" id="ARBA00022669"/>
    </source>
</evidence>
<dbReference type="CDD" id="cd00035">
    <property type="entry name" value="ChtBD1"/>
    <property type="match status" value="1"/>
</dbReference>
<evidence type="ECO:0000256" key="7">
    <source>
        <dbReference type="ARBA" id="ARBA00023026"/>
    </source>
</evidence>
<dbReference type="SMART" id="SM00257">
    <property type="entry name" value="LysM"/>
    <property type="match status" value="3"/>
</dbReference>
<dbReference type="CDD" id="cd02878">
    <property type="entry name" value="GH18_zymocin_alpha"/>
    <property type="match status" value="1"/>
</dbReference>
<dbReference type="Proteomes" id="UP000006702">
    <property type="component" value="Unassembled WGS sequence"/>
</dbReference>
<gene>
    <name evidence="15" type="ORF">NFIA_106840</name>
</gene>
<dbReference type="GO" id="GO:0000272">
    <property type="term" value="P:polysaccharide catabolic process"/>
    <property type="evidence" value="ECO:0007669"/>
    <property type="project" value="UniProtKB-KW"/>
</dbReference>
<feature type="domain" description="GH18" evidence="14">
    <location>
        <begin position="598"/>
        <end position="965"/>
    </location>
</feature>
<dbReference type="EMBL" id="DS027685">
    <property type="protein sequence ID" value="EAW25195.1"/>
    <property type="molecule type" value="Genomic_DNA"/>
</dbReference>
<keyword evidence="5 11" id="KW-0378">Hydrolase</keyword>
<dbReference type="EC" id="3.2.1.14" evidence="3"/>
<dbReference type="GO" id="GO:0006032">
    <property type="term" value="P:chitin catabolic process"/>
    <property type="evidence" value="ECO:0007669"/>
    <property type="project" value="UniProtKB-KW"/>
</dbReference>
<dbReference type="SUPFAM" id="SSF51445">
    <property type="entry name" value="(Trans)glycosidases"/>
    <property type="match status" value="1"/>
</dbReference>
<evidence type="ECO:0000256" key="3">
    <source>
        <dbReference type="ARBA" id="ARBA00012729"/>
    </source>
</evidence>
<dbReference type="InterPro" id="IPR017853">
    <property type="entry name" value="GH"/>
</dbReference>